<gene>
    <name evidence="2" type="ORF">FLP30_04900</name>
</gene>
<organism evidence="2 3">
    <name type="scientific">Acetobacter vaccinii</name>
    <dbReference type="NCBI Taxonomy" id="2592655"/>
    <lineage>
        <taxon>Bacteria</taxon>
        <taxon>Pseudomonadati</taxon>
        <taxon>Pseudomonadota</taxon>
        <taxon>Alphaproteobacteria</taxon>
        <taxon>Acetobacterales</taxon>
        <taxon>Acetobacteraceae</taxon>
        <taxon>Acetobacter</taxon>
    </lineage>
</organism>
<dbReference type="EMBL" id="CP043506">
    <property type="protein sequence ID" value="QEO17155.1"/>
    <property type="molecule type" value="Genomic_DNA"/>
</dbReference>
<dbReference type="Gene3D" id="3.40.50.150">
    <property type="entry name" value="Vaccinia Virus protein VP39"/>
    <property type="match status" value="1"/>
</dbReference>
<dbReference type="NCBIfam" id="TIGR01444">
    <property type="entry name" value="fkbM_fam"/>
    <property type="match status" value="1"/>
</dbReference>
<keyword evidence="3" id="KW-1185">Reference proteome</keyword>
<evidence type="ECO:0000259" key="1">
    <source>
        <dbReference type="Pfam" id="PF05050"/>
    </source>
</evidence>
<keyword evidence="2" id="KW-0489">Methyltransferase</keyword>
<evidence type="ECO:0000313" key="2">
    <source>
        <dbReference type="EMBL" id="QEO17155.1"/>
    </source>
</evidence>
<keyword evidence="2" id="KW-0808">Transferase</keyword>
<name>A0A5C1YNS1_9PROT</name>
<dbReference type="OrthoDB" id="9814604at2"/>
<dbReference type="GO" id="GO:0008168">
    <property type="term" value="F:methyltransferase activity"/>
    <property type="evidence" value="ECO:0007669"/>
    <property type="project" value="UniProtKB-KW"/>
</dbReference>
<accession>A0A5C1YNS1</accession>
<dbReference type="PANTHER" id="PTHR34203">
    <property type="entry name" value="METHYLTRANSFERASE, FKBM FAMILY PROTEIN"/>
    <property type="match status" value="1"/>
</dbReference>
<proteinExistence type="predicted"/>
<dbReference type="RefSeq" id="WP_149278834.1">
    <property type="nucleotide sequence ID" value="NZ_CP043506.1"/>
</dbReference>
<sequence length="355" mass="40938">MSSELPKNFDAFYSTILGLSLNSLKFNTFTDNFDAERFNIDGVDHSRDFDLGSRNLYFTWFFFNRENLFKAYSLLADDSSRLLYLCLIVYRMVGHLAFKIPVEFLNRPQDLQALRNAEKSVESTYPVTGMFGNLRHFDFEFQGKHYVGDCLSLEFYLYRHQYFYNQNGIKIAPEEGDSVIDGGACLGDTALVFSNTVGPAGKVYSFDPVQEHCDVLNFNIKQFPYHNVEVMPYGLSDHEVNAPLMVMNHYAPGFSAGSQVLPLTSLDILVARGEIERIDFIKLDIEGAELEALKGAQESIKRFRPKMAVSLYHKPNDLYELMFYIKNNFDFYEFYLGHYTIHSEETVLYCKPITR</sequence>
<feature type="domain" description="Methyltransferase FkbM" evidence="1">
    <location>
        <begin position="181"/>
        <end position="325"/>
    </location>
</feature>
<dbReference type="Proteomes" id="UP000324536">
    <property type="component" value="Chromosome"/>
</dbReference>
<dbReference type="GO" id="GO:0032259">
    <property type="term" value="P:methylation"/>
    <property type="evidence" value="ECO:0007669"/>
    <property type="project" value="UniProtKB-KW"/>
</dbReference>
<dbReference type="KEGG" id="acek:FLP30_04900"/>
<reference evidence="2 3" key="1">
    <citation type="submission" date="2019-09" db="EMBL/GenBank/DDBJ databases">
        <title>Genome sequencing of strain KACC 21233.</title>
        <authorList>
            <person name="Heo J."/>
            <person name="Kim S.-J."/>
            <person name="Kim J.-S."/>
            <person name="Hong S.-B."/>
            <person name="Kwon S.-W."/>
        </authorList>
    </citation>
    <scope>NUCLEOTIDE SEQUENCE [LARGE SCALE GENOMIC DNA]</scope>
    <source>
        <strain evidence="2 3">KACC 21233</strain>
    </source>
</reference>
<dbReference type="AlphaFoldDB" id="A0A5C1YNS1"/>
<dbReference type="PANTHER" id="PTHR34203:SF15">
    <property type="entry name" value="SLL1173 PROTEIN"/>
    <property type="match status" value="1"/>
</dbReference>
<dbReference type="SUPFAM" id="SSF53335">
    <property type="entry name" value="S-adenosyl-L-methionine-dependent methyltransferases"/>
    <property type="match status" value="1"/>
</dbReference>
<dbReference type="Pfam" id="PF05050">
    <property type="entry name" value="Methyltransf_21"/>
    <property type="match status" value="1"/>
</dbReference>
<dbReference type="InterPro" id="IPR029063">
    <property type="entry name" value="SAM-dependent_MTases_sf"/>
</dbReference>
<protein>
    <submittedName>
        <fullName evidence="2">FkbM family methyltransferase</fullName>
    </submittedName>
</protein>
<evidence type="ECO:0000313" key="3">
    <source>
        <dbReference type="Proteomes" id="UP000324536"/>
    </source>
</evidence>
<dbReference type="InterPro" id="IPR052514">
    <property type="entry name" value="SAM-dependent_MTase"/>
</dbReference>
<dbReference type="InterPro" id="IPR006342">
    <property type="entry name" value="FkbM_mtfrase"/>
</dbReference>